<dbReference type="CDD" id="cd01300">
    <property type="entry name" value="YtcJ_like"/>
    <property type="match status" value="1"/>
</dbReference>
<gene>
    <name evidence="3" type="ordered locus">Halhy_1263</name>
</gene>
<keyword evidence="4" id="KW-1185">Reference proteome</keyword>
<evidence type="ECO:0000256" key="1">
    <source>
        <dbReference type="SAM" id="SignalP"/>
    </source>
</evidence>
<dbReference type="OrthoDB" id="9767366at2"/>
<dbReference type="PANTHER" id="PTHR22642:SF2">
    <property type="entry name" value="PROTEIN LONG AFTER FAR-RED 3"/>
    <property type="match status" value="1"/>
</dbReference>
<dbReference type="InterPro" id="IPR011059">
    <property type="entry name" value="Metal-dep_hydrolase_composite"/>
</dbReference>
<dbReference type="EMBL" id="CP002691">
    <property type="protein sequence ID" value="AEE49158.1"/>
    <property type="molecule type" value="Genomic_DNA"/>
</dbReference>
<evidence type="ECO:0000259" key="2">
    <source>
        <dbReference type="Pfam" id="PF07969"/>
    </source>
</evidence>
<sequence length="578" mass="64389">MFNLSKKIMRTPFVCAALLLFTLFFSACQQKEVADTIYLNGNIYTVDEKNPTAEAIAVKGERILAVGSNAEIEKLKGPETKVVDLENQFVMPGFIEGHGHFSGLGQSLINLNFLKSKSWDEIVQAVAERAKTAKPGEWIIGRGWHQEKWSSTPDRNVLGYPYHDELSKVSPNNPVVLRHASGHALFANSKAMDMAGVSAETPSPSGGEIVRDNAGKAIGVFEERAMKVVDQVYQEYLATLSEADKKREWLKGIELAQKECLAKGITSFQDAGARFYELDWYKELAEAGKLDVRLWSMIRHSSKDMEGQLQRFPWINLGNHYFTVNGIKSEVDGALGSFGAWLLRPYQDKADFEGQNTTDVAEVKKIAEMARAQKLQLCVHAIGDRANRVCLDIMEAELKKDPKGKELRWRIEHAQHLDPDDIPRFKKLGVIAAMQAVHCTSDAPFVVKRLGEDRARKGAYAWRSLLDAGAVVTNGTDAPVEDVDPLPSFYASVTRRRADSGLIFFPEQKITREEAIYSYTMANAYAAFEEKDKGSLEKGKLADFVVLSQDLTKCRDEEILGTKVLKTVVGGKSKFNAQ</sequence>
<accession>F4KU22</accession>
<reference key="2">
    <citation type="submission" date="2011-04" db="EMBL/GenBank/DDBJ databases">
        <title>Complete sequence of chromosome of Haliscomenobacter hydrossis DSM 1100.</title>
        <authorList>
            <consortium name="US DOE Joint Genome Institute (JGI-PGF)"/>
            <person name="Lucas S."/>
            <person name="Han J."/>
            <person name="Lapidus A."/>
            <person name="Bruce D."/>
            <person name="Goodwin L."/>
            <person name="Pitluck S."/>
            <person name="Peters L."/>
            <person name="Kyrpides N."/>
            <person name="Mavromatis K."/>
            <person name="Ivanova N."/>
            <person name="Ovchinnikova G."/>
            <person name="Pagani I."/>
            <person name="Daligault H."/>
            <person name="Detter J.C."/>
            <person name="Han C."/>
            <person name="Land M."/>
            <person name="Hauser L."/>
            <person name="Markowitz V."/>
            <person name="Cheng J.-F."/>
            <person name="Hugenholtz P."/>
            <person name="Woyke T."/>
            <person name="Wu D."/>
            <person name="Verbarg S."/>
            <person name="Frueling A."/>
            <person name="Brambilla E."/>
            <person name="Klenk H.-P."/>
            <person name="Eisen J.A."/>
        </authorList>
    </citation>
    <scope>NUCLEOTIDE SEQUENCE</scope>
    <source>
        <strain>DSM 1100</strain>
    </source>
</reference>
<dbReference type="SUPFAM" id="SSF51338">
    <property type="entry name" value="Composite domain of metallo-dependent hydrolases"/>
    <property type="match status" value="1"/>
</dbReference>
<dbReference type="HOGENOM" id="CLU_009942_1_0_10"/>
<reference evidence="3 4" key="1">
    <citation type="journal article" date="2011" name="Stand. Genomic Sci.">
        <title>Complete genome sequence of Haliscomenobacter hydrossis type strain (O).</title>
        <authorList>
            <consortium name="US DOE Joint Genome Institute (JGI-PGF)"/>
            <person name="Daligault H."/>
            <person name="Lapidus A."/>
            <person name="Zeytun A."/>
            <person name="Nolan M."/>
            <person name="Lucas S."/>
            <person name="Del Rio T.G."/>
            <person name="Tice H."/>
            <person name="Cheng J.F."/>
            <person name="Tapia R."/>
            <person name="Han C."/>
            <person name="Goodwin L."/>
            <person name="Pitluck S."/>
            <person name="Liolios K."/>
            <person name="Pagani I."/>
            <person name="Ivanova N."/>
            <person name="Huntemann M."/>
            <person name="Mavromatis K."/>
            <person name="Mikhailova N."/>
            <person name="Pati A."/>
            <person name="Chen A."/>
            <person name="Palaniappan K."/>
            <person name="Land M."/>
            <person name="Hauser L."/>
            <person name="Brambilla E.M."/>
            <person name="Rohde M."/>
            <person name="Verbarg S."/>
            <person name="Goker M."/>
            <person name="Bristow J."/>
            <person name="Eisen J.A."/>
            <person name="Markowitz V."/>
            <person name="Hugenholtz P."/>
            <person name="Kyrpides N.C."/>
            <person name="Klenk H.P."/>
            <person name="Woyke T."/>
        </authorList>
    </citation>
    <scope>NUCLEOTIDE SEQUENCE [LARGE SCALE GENOMIC DNA]</scope>
    <source>
        <strain evidence="4">ATCC 27775 / DSM 1100 / LMG 10767 / O</strain>
    </source>
</reference>
<dbReference type="SUPFAM" id="SSF51556">
    <property type="entry name" value="Metallo-dependent hydrolases"/>
    <property type="match status" value="1"/>
</dbReference>
<dbReference type="Gene3D" id="3.20.20.140">
    <property type="entry name" value="Metal-dependent hydrolases"/>
    <property type="match status" value="1"/>
</dbReference>
<dbReference type="InterPro" id="IPR013108">
    <property type="entry name" value="Amidohydro_3"/>
</dbReference>
<name>F4KU22_HALH1</name>
<dbReference type="InterPro" id="IPR032466">
    <property type="entry name" value="Metal_Hydrolase"/>
</dbReference>
<dbReference type="Proteomes" id="UP000008461">
    <property type="component" value="Chromosome"/>
</dbReference>
<evidence type="ECO:0000313" key="4">
    <source>
        <dbReference type="Proteomes" id="UP000008461"/>
    </source>
</evidence>
<dbReference type="PROSITE" id="PS51257">
    <property type="entry name" value="PROKAR_LIPOPROTEIN"/>
    <property type="match status" value="1"/>
</dbReference>
<evidence type="ECO:0000313" key="3">
    <source>
        <dbReference type="EMBL" id="AEE49158.1"/>
    </source>
</evidence>
<dbReference type="Gene3D" id="3.10.310.70">
    <property type="match status" value="1"/>
</dbReference>
<keyword evidence="1" id="KW-0732">Signal</keyword>
<dbReference type="RefSeq" id="WP_013763713.1">
    <property type="nucleotide sequence ID" value="NC_015510.1"/>
</dbReference>
<dbReference type="STRING" id="760192.Halhy_1263"/>
<dbReference type="InterPro" id="IPR033932">
    <property type="entry name" value="YtcJ-like"/>
</dbReference>
<dbReference type="KEGG" id="hhy:Halhy_1263"/>
<organism evidence="3 4">
    <name type="scientific">Haliscomenobacter hydrossis (strain ATCC 27775 / DSM 1100 / LMG 10767 / O)</name>
    <dbReference type="NCBI Taxonomy" id="760192"/>
    <lineage>
        <taxon>Bacteria</taxon>
        <taxon>Pseudomonadati</taxon>
        <taxon>Bacteroidota</taxon>
        <taxon>Saprospiria</taxon>
        <taxon>Saprospirales</taxon>
        <taxon>Haliscomenobacteraceae</taxon>
        <taxon>Haliscomenobacter</taxon>
    </lineage>
</organism>
<protein>
    <submittedName>
        <fullName evidence="3">Amidohydrolase 3</fullName>
    </submittedName>
</protein>
<dbReference type="eggNOG" id="COG1574">
    <property type="taxonomic scope" value="Bacteria"/>
</dbReference>
<feature type="signal peptide" evidence="1">
    <location>
        <begin position="1"/>
        <end position="27"/>
    </location>
</feature>
<dbReference type="PANTHER" id="PTHR22642">
    <property type="entry name" value="IMIDAZOLONEPROPIONASE"/>
    <property type="match status" value="1"/>
</dbReference>
<feature type="chain" id="PRO_5003310311" evidence="1">
    <location>
        <begin position="28"/>
        <end position="578"/>
    </location>
</feature>
<proteinExistence type="predicted"/>
<dbReference type="AlphaFoldDB" id="F4KU22"/>
<dbReference type="Gene3D" id="2.30.40.10">
    <property type="entry name" value="Urease, subunit C, domain 1"/>
    <property type="match status" value="1"/>
</dbReference>
<dbReference type="GO" id="GO:0016810">
    <property type="term" value="F:hydrolase activity, acting on carbon-nitrogen (but not peptide) bonds"/>
    <property type="evidence" value="ECO:0007669"/>
    <property type="project" value="InterPro"/>
</dbReference>
<feature type="domain" description="Amidohydrolase 3" evidence="2">
    <location>
        <begin position="81"/>
        <end position="572"/>
    </location>
</feature>
<dbReference type="Pfam" id="PF07969">
    <property type="entry name" value="Amidohydro_3"/>
    <property type="match status" value="1"/>
</dbReference>